<gene>
    <name evidence="1" type="ORF">EI998_09170</name>
</gene>
<reference evidence="1 2" key="1">
    <citation type="submission" date="2018-11" db="EMBL/GenBank/DDBJ databases">
        <authorList>
            <person name="Stevens M.J."/>
            <person name="Cernela N."/>
            <person name="Spoerry Serrano N."/>
            <person name="Schmitt S."/>
            <person name="Schrenzel J."/>
            <person name="Stephan R."/>
        </authorList>
    </citation>
    <scope>NUCLEOTIDE SEQUENCE [LARGE SCALE GENOMIC DNA]</scope>
    <source>
        <strain evidence="1 2">PP422</strain>
    </source>
</reference>
<organism evidence="1 2">
    <name type="scientific">Streptococcus suis</name>
    <dbReference type="NCBI Taxonomy" id="1307"/>
    <lineage>
        <taxon>Bacteria</taxon>
        <taxon>Bacillati</taxon>
        <taxon>Bacillota</taxon>
        <taxon>Bacilli</taxon>
        <taxon>Lactobacillales</taxon>
        <taxon>Streptococcaceae</taxon>
        <taxon>Streptococcus</taxon>
    </lineage>
</organism>
<dbReference type="EMBL" id="RSDO01000019">
    <property type="protein sequence ID" value="RRR51200.1"/>
    <property type="molecule type" value="Genomic_DNA"/>
</dbReference>
<evidence type="ECO:0000313" key="1">
    <source>
        <dbReference type="EMBL" id="RRR51200.1"/>
    </source>
</evidence>
<dbReference type="AlphaFoldDB" id="A0A426TAY8"/>
<sequence>MTSQKETLTREQQDNVVRWIARGFEVQEVEFLQLSQNTSTRIYLLSVRINGDESLETTIPADSLDEFSNLHGVAGLNPRNHFQELERLKWLTEESDVDISDIKVVYLEN</sequence>
<reference evidence="1 2" key="2">
    <citation type="submission" date="2018-12" db="EMBL/GenBank/DDBJ databases">
        <title>Whole-genome sequences of fifteen clinical Streptococcus suis strains isolated from pigs between 2006 and 2018.</title>
        <authorList>
            <person name="Stevens M.J.A."/>
            <person name="Cernela N."/>
            <person name="Spoerry Serrano N."/>
            <person name="Schmitt S."/>
            <person name="Schrenzel J."/>
            <person name="Stephan R."/>
        </authorList>
    </citation>
    <scope>NUCLEOTIDE SEQUENCE [LARGE SCALE GENOMIC DNA]</scope>
    <source>
        <strain evidence="1 2">PP422</strain>
    </source>
</reference>
<protein>
    <submittedName>
        <fullName evidence="1">Uncharacterized protein</fullName>
    </submittedName>
</protein>
<dbReference type="Proteomes" id="UP000274117">
    <property type="component" value="Unassembled WGS sequence"/>
</dbReference>
<dbReference type="RefSeq" id="WP_105110812.1">
    <property type="nucleotide sequence ID" value="NZ_POIG01000151.1"/>
</dbReference>
<evidence type="ECO:0000313" key="2">
    <source>
        <dbReference type="Proteomes" id="UP000274117"/>
    </source>
</evidence>
<name>A0A426TAY8_STRSU</name>
<comment type="caution">
    <text evidence="1">The sequence shown here is derived from an EMBL/GenBank/DDBJ whole genome shotgun (WGS) entry which is preliminary data.</text>
</comment>
<proteinExistence type="predicted"/>
<accession>A0A426TAY8</accession>